<protein>
    <submittedName>
        <fullName evidence="2">Uncharacterized protein</fullName>
    </submittedName>
</protein>
<accession>A0AAV4T3L0</accession>
<feature type="transmembrane region" description="Helical" evidence="1">
    <location>
        <begin position="91"/>
        <end position="113"/>
    </location>
</feature>
<dbReference type="AlphaFoldDB" id="A0AAV4T3L0"/>
<reference evidence="2 3" key="1">
    <citation type="submission" date="2021-06" db="EMBL/GenBank/DDBJ databases">
        <title>Caerostris darwini draft genome.</title>
        <authorList>
            <person name="Kono N."/>
            <person name="Arakawa K."/>
        </authorList>
    </citation>
    <scope>NUCLEOTIDE SEQUENCE [LARGE SCALE GENOMIC DNA]</scope>
</reference>
<dbReference type="Proteomes" id="UP001054837">
    <property type="component" value="Unassembled WGS sequence"/>
</dbReference>
<evidence type="ECO:0000313" key="3">
    <source>
        <dbReference type="Proteomes" id="UP001054837"/>
    </source>
</evidence>
<dbReference type="EMBL" id="BPLQ01008918">
    <property type="protein sequence ID" value="GIY40319.1"/>
    <property type="molecule type" value="Genomic_DNA"/>
</dbReference>
<keyword evidence="3" id="KW-1185">Reference proteome</keyword>
<evidence type="ECO:0000256" key="1">
    <source>
        <dbReference type="SAM" id="Phobius"/>
    </source>
</evidence>
<name>A0AAV4T3L0_9ARAC</name>
<gene>
    <name evidence="2" type="ORF">CDAR_401741</name>
</gene>
<keyword evidence="1" id="KW-1133">Transmembrane helix</keyword>
<proteinExistence type="predicted"/>
<evidence type="ECO:0000313" key="2">
    <source>
        <dbReference type="EMBL" id="GIY40319.1"/>
    </source>
</evidence>
<sequence>MHLNVPGRKRSHSVPAANSAVTGITEYFKRRNSSGGGPSSTNAAKGMALVGALMEPSYPVTSRRFSRFPSRWSEANSVLFSRLMRDFPTDCSVPSILSRLMCVLFSTFGAFFLPSRHNLKPNFEF</sequence>
<keyword evidence="1" id="KW-0472">Membrane</keyword>
<organism evidence="2 3">
    <name type="scientific">Caerostris darwini</name>
    <dbReference type="NCBI Taxonomy" id="1538125"/>
    <lineage>
        <taxon>Eukaryota</taxon>
        <taxon>Metazoa</taxon>
        <taxon>Ecdysozoa</taxon>
        <taxon>Arthropoda</taxon>
        <taxon>Chelicerata</taxon>
        <taxon>Arachnida</taxon>
        <taxon>Araneae</taxon>
        <taxon>Araneomorphae</taxon>
        <taxon>Entelegynae</taxon>
        <taxon>Araneoidea</taxon>
        <taxon>Araneidae</taxon>
        <taxon>Caerostris</taxon>
    </lineage>
</organism>
<keyword evidence="1" id="KW-0812">Transmembrane</keyword>
<comment type="caution">
    <text evidence="2">The sequence shown here is derived from an EMBL/GenBank/DDBJ whole genome shotgun (WGS) entry which is preliminary data.</text>
</comment>